<accession>A0A7R9V6C1</accession>
<organism evidence="2">
    <name type="scientific">Chlamydomonas euryale</name>
    <dbReference type="NCBI Taxonomy" id="1486919"/>
    <lineage>
        <taxon>Eukaryota</taxon>
        <taxon>Viridiplantae</taxon>
        <taxon>Chlorophyta</taxon>
        <taxon>core chlorophytes</taxon>
        <taxon>Chlorophyceae</taxon>
        <taxon>CS clade</taxon>
        <taxon>Chlamydomonadales</taxon>
        <taxon>Chlamydomonadaceae</taxon>
        <taxon>Chlamydomonas</taxon>
    </lineage>
</organism>
<evidence type="ECO:0000256" key="1">
    <source>
        <dbReference type="SAM" id="MobiDB-lite"/>
    </source>
</evidence>
<reference evidence="2" key="1">
    <citation type="submission" date="2021-01" db="EMBL/GenBank/DDBJ databases">
        <authorList>
            <person name="Corre E."/>
            <person name="Pelletier E."/>
            <person name="Niang G."/>
            <person name="Scheremetjew M."/>
            <person name="Finn R."/>
            <person name="Kale V."/>
            <person name="Holt S."/>
            <person name="Cochrane G."/>
            <person name="Meng A."/>
            <person name="Brown T."/>
            <person name="Cohen L."/>
        </authorList>
    </citation>
    <scope>NUCLEOTIDE SEQUENCE</scope>
    <source>
        <strain evidence="2">CCMP219</strain>
    </source>
</reference>
<name>A0A7R9V6C1_9CHLO</name>
<gene>
    <name evidence="2" type="ORF">CEUR00632_LOCUS6395</name>
</gene>
<sequence>MGIAVLGTRNVPSQLTEKLIYRPPPRLVCAAGAREPPAPRRLRAPKPHSERVLEHPSMHSCVLSIAGQLGARLESARRKPARACQRTMHGGTTLREAMPSNPAPSAANCGA</sequence>
<dbReference type="EMBL" id="HBEC01013889">
    <property type="protein sequence ID" value="CAD8286357.1"/>
    <property type="molecule type" value="Transcribed_RNA"/>
</dbReference>
<dbReference type="AlphaFoldDB" id="A0A7R9V6C1"/>
<evidence type="ECO:0000313" key="2">
    <source>
        <dbReference type="EMBL" id="CAD8286357.1"/>
    </source>
</evidence>
<feature type="compositionally biased region" description="Low complexity" evidence="1">
    <location>
        <begin position="99"/>
        <end position="111"/>
    </location>
</feature>
<protein>
    <submittedName>
        <fullName evidence="2">Uncharacterized protein</fullName>
    </submittedName>
</protein>
<feature type="region of interest" description="Disordered" evidence="1">
    <location>
        <begin position="76"/>
        <end position="111"/>
    </location>
</feature>
<proteinExistence type="predicted"/>
<feature type="region of interest" description="Disordered" evidence="1">
    <location>
        <begin position="31"/>
        <end position="54"/>
    </location>
</feature>